<proteinExistence type="predicted"/>
<name>A0ABQ1MWT2_9BACT</name>
<keyword evidence="2" id="KW-1185">Reference proteome</keyword>
<protein>
    <submittedName>
        <fullName evidence="1">Uncharacterized protein</fullName>
    </submittedName>
</protein>
<dbReference type="EMBL" id="BMFD01000011">
    <property type="protein sequence ID" value="GGC47590.1"/>
    <property type="molecule type" value="Genomic_DNA"/>
</dbReference>
<reference evidence="2" key="1">
    <citation type="journal article" date="2019" name="Int. J. Syst. Evol. Microbiol.">
        <title>The Global Catalogue of Microorganisms (GCM) 10K type strain sequencing project: providing services to taxonomists for standard genome sequencing and annotation.</title>
        <authorList>
            <consortium name="The Broad Institute Genomics Platform"/>
            <consortium name="The Broad Institute Genome Sequencing Center for Infectious Disease"/>
            <person name="Wu L."/>
            <person name="Ma J."/>
        </authorList>
    </citation>
    <scope>NUCLEOTIDE SEQUENCE [LARGE SCALE GENOMIC DNA]</scope>
    <source>
        <strain evidence="2">CGMCC 1.12479</strain>
    </source>
</reference>
<gene>
    <name evidence="1" type="ORF">GCM10010993_27670</name>
</gene>
<evidence type="ECO:0000313" key="2">
    <source>
        <dbReference type="Proteomes" id="UP000635885"/>
    </source>
</evidence>
<evidence type="ECO:0000313" key="1">
    <source>
        <dbReference type="EMBL" id="GGC47590.1"/>
    </source>
</evidence>
<comment type="caution">
    <text evidence="1">The sequence shown here is derived from an EMBL/GenBank/DDBJ whole genome shotgun (WGS) entry which is preliminary data.</text>
</comment>
<organism evidence="1 2">
    <name type="scientific">Belliella aquatica</name>
    <dbReference type="NCBI Taxonomy" id="1323734"/>
    <lineage>
        <taxon>Bacteria</taxon>
        <taxon>Pseudomonadati</taxon>
        <taxon>Bacteroidota</taxon>
        <taxon>Cytophagia</taxon>
        <taxon>Cytophagales</taxon>
        <taxon>Cyclobacteriaceae</taxon>
        <taxon>Belliella</taxon>
    </lineage>
</organism>
<sequence length="75" mass="8610">MLNNSKDMKILLDIKDDKAAFILQLLQNFKFVNAKQLTPYKAEVLEGLQEAVEEMNEIKAGKKEARPLSEFLNEL</sequence>
<accession>A0ABQ1MWT2</accession>
<dbReference type="Proteomes" id="UP000635885">
    <property type="component" value="Unassembled WGS sequence"/>
</dbReference>